<dbReference type="EMBL" id="JBHSOD010000075">
    <property type="protein sequence ID" value="MFC5890231.1"/>
    <property type="molecule type" value="Genomic_DNA"/>
</dbReference>
<accession>A0ABW1F7M4</accession>
<keyword evidence="2" id="KW-1185">Reference proteome</keyword>
<reference evidence="2" key="1">
    <citation type="journal article" date="2019" name="Int. J. Syst. Evol. Microbiol.">
        <title>The Global Catalogue of Microorganisms (GCM) 10K type strain sequencing project: providing services to taxonomists for standard genome sequencing and annotation.</title>
        <authorList>
            <consortium name="The Broad Institute Genomics Platform"/>
            <consortium name="The Broad Institute Genome Sequencing Center for Infectious Disease"/>
            <person name="Wu L."/>
            <person name="Ma J."/>
        </authorList>
    </citation>
    <scope>NUCLEOTIDE SEQUENCE [LARGE SCALE GENOMIC DNA]</scope>
    <source>
        <strain evidence="2">CGMCC 4.1469</strain>
    </source>
</reference>
<proteinExistence type="predicted"/>
<dbReference type="RefSeq" id="WP_345328033.1">
    <property type="nucleotide sequence ID" value="NZ_BAAAVH010000016.1"/>
</dbReference>
<evidence type="ECO:0000313" key="1">
    <source>
        <dbReference type="EMBL" id="MFC5890231.1"/>
    </source>
</evidence>
<name>A0ABW1F7M4_9ACTN</name>
<sequence>MNAVELTGTYTYRSFLNRPEPVDDFNKLRFAQLELRLQAGRDGAVSGALVFSEEPGGETIAMDMTGQASGTSPVAFTLTGRGRPNSPIADFHYEYDGIVLRHWEAGIGQRMTLAGTVLRAEDHGSGSSLARAGQTASFLAVKRDAD</sequence>
<protein>
    <submittedName>
        <fullName evidence="1">Uncharacterized protein</fullName>
    </submittedName>
</protein>
<comment type="caution">
    <text evidence="1">The sequence shown here is derived from an EMBL/GenBank/DDBJ whole genome shotgun (WGS) entry which is preliminary data.</text>
</comment>
<evidence type="ECO:0000313" key="2">
    <source>
        <dbReference type="Proteomes" id="UP001596067"/>
    </source>
</evidence>
<organism evidence="1 2">
    <name type="scientific">Kitasatospora aburaviensis</name>
    <dbReference type="NCBI Taxonomy" id="67265"/>
    <lineage>
        <taxon>Bacteria</taxon>
        <taxon>Bacillati</taxon>
        <taxon>Actinomycetota</taxon>
        <taxon>Actinomycetes</taxon>
        <taxon>Kitasatosporales</taxon>
        <taxon>Streptomycetaceae</taxon>
        <taxon>Kitasatospora</taxon>
    </lineage>
</organism>
<gene>
    <name evidence="1" type="ORF">ACFP0N_35270</name>
</gene>
<dbReference type="Proteomes" id="UP001596067">
    <property type="component" value="Unassembled WGS sequence"/>
</dbReference>